<reference evidence="2" key="2">
    <citation type="submission" date="2020-09" db="EMBL/GenBank/DDBJ databases">
        <authorList>
            <person name="Sun Q."/>
            <person name="Ohkuma M."/>
        </authorList>
    </citation>
    <scope>NUCLEOTIDE SEQUENCE</scope>
    <source>
        <strain evidence="2">JCM 3090</strain>
    </source>
</reference>
<organism evidence="2 3">
    <name type="scientific">Pilimelia anulata</name>
    <dbReference type="NCBI Taxonomy" id="53371"/>
    <lineage>
        <taxon>Bacteria</taxon>
        <taxon>Bacillati</taxon>
        <taxon>Actinomycetota</taxon>
        <taxon>Actinomycetes</taxon>
        <taxon>Micromonosporales</taxon>
        <taxon>Micromonosporaceae</taxon>
        <taxon>Pilimelia</taxon>
    </lineage>
</organism>
<evidence type="ECO:0000256" key="1">
    <source>
        <dbReference type="SAM" id="Phobius"/>
    </source>
</evidence>
<proteinExistence type="predicted"/>
<reference evidence="2" key="1">
    <citation type="journal article" date="2014" name="Int. J. Syst. Evol. Microbiol.">
        <title>Complete genome sequence of Corynebacterium casei LMG S-19264T (=DSM 44701T), isolated from a smear-ripened cheese.</title>
        <authorList>
            <consortium name="US DOE Joint Genome Institute (JGI-PGF)"/>
            <person name="Walter F."/>
            <person name="Albersmeier A."/>
            <person name="Kalinowski J."/>
            <person name="Ruckert C."/>
        </authorList>
    </citation>
    <scope>NUCLEOTIDE SEQUENCE</scope>
    <source>
        <strain evidence="2">JCM 3090</strain>
    </source>
</reference>
<feature type="transmembrane region" description="Helical" evidence="1">
    <location>
        <begin position="29"/>
        <end position="59"/>
    </location>
</feature>
<dbReference type="RefSeq" id="WP_189167961.1">
    <property type="nucleotide sequence ID" value="NZ_BMQB01000001.1"/>
</dbReference>
<keyword evidence="1" id="KW-0472">Membrane</keyword>
<sequence length="89" mass="9257">MTLSEQPLAIRVLARLARRGPAPIFLGTIAYLLIALYAPGIIGAALLLLLVAALLAVGAHTWRVQSPGARLVRVLALSLLAAVAAVKLL</sequence>
<accession>A0A8J3B5Z8</accession>
<evidence type="ECO:0000313" key="2">
    <source>
        <dbReference type="EMBL" id="GGJ74507.1"/>
    </source>
</evidence>
<comment type="caution">
    <text evidence="2">The sequence shown here is derived from an EMBL/GenBank/DDBJ whole genome shotgun (WGS) entry which is preliminary data.</text>
</comment>
<protein>
    <submittedName>
        <fullName evidence="2">Uncharacterized protein</fullName>
    </submittedName>
</protein>
<name>A0A8J3B5Z8_9ACTN</name>
<dbReference type="AlphaFoldDB" id="A0A8J3B5Z8"/>
<evidence type="ECO:0000313" key="3">
    <source>
        <dbReference type="Proteomes" id="UP000649739"/>
    </source>
</evidence>
<dbReference type="EMBL" id="BMQB01000001">
    <property type="protein sequence ID" value="GGJ74507.1"/>
    <property type="molecule type" value="Genomic_DNA"/>
</dbReference>
<dbReference type="Proteomes" id="UP000649739">
    <property type="component" value="Unassembled WGS sequence"/>
</dbReference>
<keyword evidence="1" id="KW-1133">Transmembrane helix</keyword>
<feature type="transmembrane region" description="Helical" evidence="1">
    <location>
        <begin position="71"/>
        <end position="88"/>
    </location>
</feature>
<gene>
    <name evidence="2" type="ORF">GCM10010123_00640</name>
</gene>
<keyword evidence="1" id="KW-0812">Transmembrane</keyword>
<keyword evidence="3" id="KW-1185">Reference proteome</keyword>